<feature type="compositionally biased region" description="Polar residues" evidence="1">
    <location>
        <begin position="1"/>
        <end position="10"/>
    </location>
</feature>
<feature type="compositionally biased region" description="Polar residues" evidence="1">
    <location>
        <begin position="45"/>
        <end position="55"/>
    </location>
</feature>
<evidence type="ECO:0000313" key="3">
    <source>
        <dbReference type="EMBL" id="KAK4312554.1"/>
    </source>
</evidence>
<dbReference type="GO" id="GO:0030286">
    <property type="term" value="C:dynein complex"/>
    <property type="evidence" value="ECO:0007669"/>
    <property type="project" value="InterPro"/>
</dbReference>
<sequence length="183" mass="20377">MDKLQETSGNVEELKSELGELEPELKATQEEGQRLTHALAHHRSQVSTVRDQMLTQEDKVKERSDAVTALGEEIAQEVGEALPGLEAAEKSIRALDKKDLVEVRVLNKPPDIVLLVLEPICILLSVKPEWSAIKTLLGDPTMTKRMLEVEKDTISDATLRKLKKYTESPKFVPDEVGKVSKPC</sequence>
<accession>A0AAE1PSJ9</accession>
<feature type="region of interest" description="Disordered" evidence="1">
    <location>
        <begin position="1"/>
        <end position="58"/>
    </location>
</feature>
<organism evidence="3 4">
    <name type="scientific">Petrolisthes manimaculis</name>
    <dbReference type="NCBI Taxonomy" id="1843537"/>
    <lineage>
        <taxon>Eukaryota</taxon>
        <taxon>Metazoa</taxon>
        <taxon>Ecdysozoa</taxon>
        <taxon>Arthropoda</taxon>
        <taxon>Crustacea</taxon>
        <taxon>Multicrustacea</taxon>
        <taxon>Malacostraca</taxon>
        <taxon>Eumalacostraca</taxon>
        <taxon>Eucarida</taxon>
        <taxon>Decapoda</taxon>
        <taxon>Pleocyemata</taxon>
        <taxon>Anomura</taxon>
        <taxon>Galatheoidea</taxon>
        <taxon>Porcellanidae</taxon>
        <taxon>Petrolisthes</taxon>
    </lineage>
</organism>
<keyword evidence="4" id="KW-1185">Reference proteome</keyword>
<gene>
    <name evidence="3" type="ORF">Pmani_016021</name>
</gene>
<reference evidence="3" key="1">
    <citation type="submission" date="2023-11" db="EMBL/GenBank/DDBJ databases">
        <title>Genome assemblies of two species of porcelain crab, Petrolisthes cinctipes and Petrolisthes manimaculis (Anomura: Porcellanidae).</title>
        <authorList>
            <person name="Angst P."/>
        </authorList>
    </citation>
    <scope>NUCLEOTIDE SEQUENCE</scope>
    <source>
        <strain evidence="3">PB745_02</strain>
        <tissue evidence="3">Gill</tissue>
    </source>
</reference>
<feature type="compositionally biased region" description="Basic and acidic residues" evidence="1">
    <location>
        <begin position="12"/>
        <end position="34"/>
    </location>
</feature>
<comment type="caution">
    <text evidence="3">The sequence shown here is derived from an EMBL/GenBank/DDBJ whole genome shotgun (WGS) entry which is preliminary data.</text>
</comment>
<evidence type="ECO:0000259" key="2">
    <source>
        <dbReference type="Pfam" id="PF12777"/>
    </source>
</evidence>
<dbReference type="Pfam" id="PF12777">
    <property type="entry name" value="MT"/>
    <property type="match status" value="1"/>
</dbReference>
<dbReference type="InterPro" id="IPR024743">
    <property type="entry name" value="Dynein_HC_stalk"/>
</dbReference>
<name>A0AAE1PSJ9_9EUCA</name>
<dbReference type="InterPro" id="IPR026983">
    <property type="entry name" value="DHC"/>
</dbReference>
<feature type="domain" description="Dynein heavy chain coiled coil stalk" evidence="2">
    <location>
        <begin position="3"/>
        <end position="177"/>
    </location>
</feature>
<dbReference type="PANTHER" id="PTHR22878">
    <property type="entry name" value="DYNEIN HEAVY CHAIN 6, AXONEMAL-LIKE-RELATED"/>
    <property type="match status" value="1"/>
</dbReference>
<proteinExistence type="predicted"/>
<evidence type="ECO:0000313" key="4">
    <source>
        <dbReference type="Proteomes" id="UP001292094"/>
    </source>
</evidence>
<dbReference type="EMBL" id="JAWZYT010001400">
    <property type="protein sequence ID" value="KAK4312554.1"/>
    <property type="molecule type" value="Genomic_DNA"/>
</dbReference>
<protein>
    <recommendedName>
        <fullName evidence="2">Dynein heavy chain coiled coil stalk domain-containing protein</fullName>
    </recommendedName>
</protein>
<dbReference type="Proteomes" id="UP001292094">
    <property type="component" value="Unassembled WGS sequence"/>
</dbReference>
<evidence type="ECO:0000256" key="1">
    <source>
        <dbReference type="SAM" id="MobiDB-lite"/>
    </source>
</evidence>
<dbReference type="Gene3D" id="1.20.920.20">
    <property type="match status" value="1"/>
</dbReference>
<dbReference type="AlphaFoldDB" id="A0AAE1PSJ9"/>
<dbReference type="PANTHER" id="PTHR22878:SF68">
    <property type="entry name" value="DYNEIN HEAVY CHAIN 6, AXONEMAL-LIKE"/>
    <property type="match status" value="1"/>
</dbReference>
<dbReference type="GO" id="GO:0007018">
    <property type="term" value="P:microtubule-based movement"/>
    <property type="evidence" value="ECO:0007669"/>
    <property type="project" value="InterPro"/>
</dbReference>
<dbReference type="GO" id="GO:0051959">
    <property type="term" value="F:dynein light intermediate chain binding"/>
    <property type="evidence" value="ECO:0007669"/>
    <property type="project" value="InterPro"/>
</dbReference>
<dbReference type="GO" id="GO:0045505">
    <property type="term" value="F:dynein intermediate chain binding"/>
    <property type="evidence" value="ECO:0007669"/>
    <property type="project" value="InterPro"/>
</dbReference>